<dbReference type="InterPro" id="IPR029068">
    <property type="entry name" value="Glyas_Bleomycin-R_OHBP_Dase"/>
</dbReference>
<keyword evidence="3" id="KW-1185">Reference proteome</keyword>
<dbReference type="Pfam" id="PF00903">
    <property type="entry name" value="Glyoxalase"/>
    <property type="match status" value="1"/>
</dbReference>
<protein>
    <submittedName>
        <fullName evidence="2">VOC family protein</fullName>
    </submittedName>
</protein>
<dbReference type="RefSeq" id="WP_344019624.1">
    <property type="nucleotide sequence ID" value="NZ_BAAAJK010000005.1"/>
</dbReference>
<dbReference type="InterPro" id="IPR037523">
    <property type="entry name" value="VOC_core"/>
</dbReference>
<dbReference type="InterPro" id="IPR004360">
    <property type="entry name" value="Glyas_Fos-R_dOase_dom"/>
</dbReference>
<dbReference type="Gene3D" id="3.10.180.10">
    <property type="entry name" value="2,3-Dihydroxybiphenyl 1,2-Dioxygenase, domain 1"/>
    <property type="match status" value="1"/>
</dbReference>
<dbReference type="EMBL" id="BAAAJK010000005">
    <property type="protein sequence ID" value="GAA1384026.1"/>
    <property type="molecule type" value="Genomic_DNA"/>
</dbReference>
<feature type="domain" description="VOC" evidence="1">
    <location>
        <begin position="1"/>
        <end position="128"/>
    </location>
</feature>
<gene>
    <name evidence="2" type="ORF">GCM10009613_14220</name>
</gene>
<dbReference type="PANTHER" id="PTHR36437">
    <property type="entry name" value="GLYOXALASE/BLEOMYCIN RESISTANCE PROTEIN/DIOXYGENASE"/>
    <property type="match status" value="1"/>
</dbReference>
<evidence type="ECO:0000313" key="3">
    <source>
        <dbReference type="Proteomes" id="UP001501414"/>
    </source>
</evidence>
<sequence length="130" mass="13951">MIRIIVTSVFVDDQAKALAFYTDKLGFVTKTDLPAGEYRWLTVASPADPGGVELLLEPDGHPAVRPYKEALVADGIPATQFAVDDVYAEVERLKGLGVQFTQDATDLGPVVTAVLDDTCGNLIQIATMKV</sequence>
<dbReference type="CDD" id="cd07263">
    <property type="entry name" value="VOC_like"/>
    <property type="match status" value="1"/>
</dbReference>
<organism evidence="2 3">
    <name type="scientific">Pseudonocardia kongjuensis</name>
    <dbReference type="NCBI Taxonomy" id="102227"/>
    <lineage>
        <taxon>Bacteria</taxon>
        <taxon>Bacillati</taxon>
        <taxon>Actinomycetota</taxon>
        <taxon>Actinomycetes</taxon>
        <taxon>Pseudonocardiales</taxon>
        <taxon>Pseudonocardiaceae</taxon>
        <taxon>Pseudonocardia</taxon>
    </lineage>
</organism>
<evidence type="ECO:0000259" key="1">
    <source>
        <dbReference type="PROSITE" id="PS51819"/>
    </source>
</evidence>
<dbReference type="PANTHER" id="PTHR36437:SF2">
    <property type="entry name" value="GLYOXALASE_BLEOMYCIN RESISTANCE PROTEIN_DIOXYGENASE"/>
    <property type="match status" value="1"/>
</dbReference>
<dbReference type="PROSITE" id="PS51819">
    <property type="entry name" value="VOC"/>
    <property type="match status" value="1"/>
</dbReference>
<dbReference type="SUPFAM" id="SSF54593">
    <property type="entry name" value="Glyoxalase/Bleomycin resistance protein/Dihydroxybiphenyl dioxygenase"/>
    <property type="match status" value="1"/>
</dbReference>
<accession>A0ABN1XND0</accession>
<proteinExistence type="predicted"/>
<comment type="caution">
    <text evidence="2">The sequence shown here is derived from an EMBL/GenBank/DDBJ whole genome shotgun (WGS) entry which is preliminary data.</text>
</comment>
<reference evidence="2 3" key="1">
    <citation type="journal article" date="2019" name="Int. J. Syst. Evol. Microbiol.">
        <title>The Global Catalogue of Microorganisms (GCM) 10K type strain sequencing project: providing services to taxonomists for standard genome sequencing and annotation.</title>
        <authorList>
            <consortium name="The Broad Institute Genomics Platform"/>
            <consortium name="The Broad Institute Genome Sequencing Center for Infectious Disease"/>
            <person name="Wu L."/>
            <person name="Ma J."/>
        </authorList>
    </citation>
    <scope>NUCLEOTIDE SEQUENCE [LARGE SCALE GENOMIC DNA]</scope>
    <source>
        <strain evidence="2 3">JCM 11896</strain>
    </source>
</reference>
<name>A0ABN1XND0_9PSEU</name>
<evidence type="ECO:0000313" key="2">
    <source>
        <dbReference type="EMBL" id="GAA1384026.1"/>
    </source>
</evidence>
<dbReference type="Proteomes" id="UP001501414">
    <property type="component" value="Unassembled WGS sequence"/>
</dbReference>